<dbReference type="InterPro" id="IPR038363">
    <property type="entry name" value="LepA_C_sf"/>
</dbReference>
<dbReference type="PANTHER" id="PTHR43512">
    <property type="entry name" value="TRANSLATION FACTOR GUF1-RELATED"/>
    <property type="match status" value="1"/>
</dbReference>
<dbReference type="FunFam" id="3.40.50.300:FF:000078">
    <property type="entry name" value="Elongation factor 4"/>
    <property type="match status" value="1"/>
</dbReference>
<dbReference type="GO" id="GO:0043022">
    <property type="term" value="F:ribosome binding"/>
    <property type="evidence" value="ECO:0007669"/>
    <property type="project" value="UniProtKB-UniRule"/>
</dbReference>
<sequence>MEQKHIRNFCIIAHIDHGKSTLADRFLEITETVDKRHLQEQTLDSMELEKEKGITIKLKAVRMAYKGYQMNLIDTPGHVDFSYEVSRSLAACEGAILVVDATQGIQAQTVSNVYKALESNLVIIPVINKIDLTAADVESTENDLVGTFGFKRETIFKVSAKTGEGIATLLEEVINKVPAPSGNKDAAPRGLIFDSFYDEYLGVIAMVKVTDGEFREYTGGTGNKIHFLATGVSTKPEEIGYFKPERLQEGHLSTGEVGYIATGLKAITVVNVGDTVSLEGVETAPLPGYKEVKPFVFVSIYPIENDKFPQLREALQKLSLSDSALMFEPETNSALGFGFRCGFLGLLHADIIQERLEREYDLRLISTTPSVEYHVELTNGTTIEVRAPSEMPDRSRIIRIMEPRINLTIISPSEYVGEVIKLCEERRGENTKMEYPSEKTVYFSYVLPLSELVYNFFDDLKRVSSGFASLDYEFRDYAPVDAVKMDILVHNSIVDPLSHIVLRSKAHDVGKSLLKKLKEIIPKQQFTVSLQAALGGKIIAREDIPAFRKNVLAKMSGGHRERKDKLLDIQKKGKERMKRIGKVEIPQEAFRQILQTK</sequence>
<evidence type="ECO:0000259" key="13">
    <source>
        <dbReference type="PROSITE" id="PS51722"/>
    </source>
</evidence>
<dbReference type="FunFam" id="3.30.70.240:FF:000007">
    <property type="entry name" value="Translation factor GUF1, mitochondrial"/>
    <property type="match status" value="1"/>
</dbReference>
<evidence type="ECO:0000256" key="10">
    <source>
        <dbReference type="ARBA" id="ARBA00061052"/>
    </source>
</evidence>
<comment type="subcellular location">
    <subcellularLocation>
        <location evidence="12">Cell membrane</location>
        <topology evidence="12">Peripheral membrane protein</topology>
        <orientation evidence="12">Cytoplasmic side</orientation>
    </subcellularLocation>
</comment>
<keyword evidence="7 12" id="KW-0472">Membrane</keyword>
<keyword evidence="4 12" id="KW-0378">Hydrolase</keyword>
<dbReference type="Pfam" id="PF06421">
    <property type="entry name" value="LepA_C"/>
    <property type="match status" value="1"/>
</dbReference>
<comment type="catalytic activity">
    <reaction evidence="8 12">
        <text>GTP + H2O = GDP + phosphate + H(+)</text>
        <dbReference type="Rhea" id="RHEA:19669"/>
        <dbReference type="ChEBI" id="CHEBI:15377"/>
        <dbReference type="ChEBI" id="CHEBI:15378"/>
        <dbReference type="ChEBI" id="CHEBI:37565"/>
        <dbReference type="ChEBI" id="CHEBI:43474"/>
        <dbReference type="ChEBI" id="CHEBI:58189"/>
        <dbReference type="EC" id="3.6.5.n1"/>
    </reaction>
</comment>
<evidence type="ECO:0000256" key="6">
    <source>
        <dbReference type="ARBA" id="ARBA00023134"/>
    </source>
</evidence>
<dbReference type="EMBL" id="LCBF01000018">
    <property type="protein sequence ID" value="KKS06892.1"/>
    <property type="molecule type" value="Genomic_DNA"/>
</dbReference>
<dbReference type="FunFam" id="3.30.70.870:FF:000004">
    <property type="entry name" value="Translation factor GUF1, mitochondrial"/>
    <property type="match status" value="1"/>
</dbReference>
<dbReference type="CDD" id="cd01890">
    <property type="entry name" value="LepA"/>
    <property type="match status" value="1"/>
</dbReference>
<feature type="domain" description="Tr-type G" evidence="13">
    <location>
        <begin position="4"/>
        <end position="181"/>
    </location>
</feature>
<dbReference type="CDD" id="cd16260">
    <property type="entry name" value="EF4_III"/>
    <property type="match status" value="1"/>
</dbReference>
<dbReference type="Pfam" id="PF00679">
    <property type="entry name" value="EFG_C"/>
    <property type="match status" value="1"/>
</dbReference>
<comment type="function">
    <text evidence="9 12">Required for accurate and efficient protein synthesis under certain stress conditions. May act as a fidelity factor of the translation reaction, by catalyzing a one-codon backward translocation of tRNAs on improperly translocated ribosomes. Back-translocation proceeds from a post-translocation (POST) complex to a pre-translocation (PRE) complex, thus giving elongation factor G a second chance to translocate the tRNAs correctly. Binds to ribosomes in a GTP-dependent manner.</text>
</comment>
<dbReference type="SUPFAM" id="SSF52540">
    <property type="entry name" value="P-loop containing nucleoside triphosphate hydrolases"/>
    <property type="match status" value="1"/>
</dbReference>
<dbReference type="Gene3D" id="3.30.70.2570">
    <property type="entry name" value="Elongation factor 4, C-terminal domain"/>
    <property type="match status" value="1"/>
</dbReference>
<evidence type="ECO:0000256" key="8">
    <source>
        <dbReference type="ARBA" id="ARBA00050293"/>
    </source>
</evidence>
<dbReference type="CDD" id="cd03709">
    <property type="entry name" value="lepA_C"/>
    <property type="match status" value="1"/>
</dbReference>
<organism evidence="14 15">
    <name type="scientific">candidate division WWE3 bacterium GW2011_GWE1_41_27</name>
    <dbReference type="NCBI Taxonomy" id="1619131"/>
    <lineage>
        <taxon>Bacteria</taxon>
        <taxon>Katanobacteria</taxon>
    </lineage>
</organism>
<dbReference type="PROSITE" id="PS51722">
    <property type="entry name" value="G_TR_2"/>
    <property type="match status" value="1"/>
</dbReference>
<feature type="binding site" evidence="12">
    <location>
        <begin position="16"/>
        <end position="21"/>
    </location>
    <ligand>
        <name>GTP</name>
        <dbReference type="ChEBI" id="CHEBI:37565"/>
    </ligand>
</feature>
<protein>
    <recommendedName>
        <fullName evidence="11 12">Elongation factor 4</fullName>
        <shortName evidence="12">EF-4</shortName>
        <ecNumber evidence="11 12">3.6.5.n1</ecNumber>
    </recommendedName>
    <alternativeName>
        <fullName evidence="12">Ribosomal back-translocase LepA</fullName>
    </alternativeName>
</protein>
<gene>
    <name evidence="12" type="primary">lepA</name>
    <name evidence="14" type="ORF">UU59_C0018G0017</name>
</gene>
<dbReference type="Gene3D" id="2.40.30.10">
    <property type="entry name" value="Translation factors"/>
    <property type="match status" value="1"/>
</dbReference>
<dbReference type="Proteomes" id="UP000034544">
    <property type="component" value="Unassembled WGS sequence"/>
</dbReference>
<keyword evidence="3 12" id="KW-0547">Nucleotide-binding</keyword>
<keyword evidence="14" id="KW-0251">Elongation factor</keyword>
<evidence type="ECO:0000256" key="3">
    <source>
        <dbReference type="ARBA" id="ARBA00022741"/>
    </source>
</evidence>
<dbReference type="AlphaFoldDB" id="A0A0G0W4E3"/>
<evidence type="ECO:0000256" key="9">
    <source>
        <dbReference type="ARBA" id="ARBA00057626"/>
    </source>
</evidence>
<name>A0A0G0W4E3_UNCKA</name>
<feature type="binding site" evidence="12">
    <location>
        <begin position="128"/>
        <end position="131"/>
    </location>
    <ligand>
        <name>GTP</name>
        <dbReference type="ChEBI" id="CHEBI:37565"/>
    </ligand>
</feature>
<dbReference type="Gene3D" id="3.40.50.300">
    <property type="entry name" value="P-loop containing nucleotide triphosphate hydrolases"/>
    <property type="match status" value="1"/>
</dbReference>
<comment type="similarity">
    <text evidence="1 12">Belongs to the TRAFAC class translation factor GTPase superfamily. Classic translation factor GTPase family. LepA subfamily.</text>
</comment>
<dbReference type="InterPro" id="IPR000795">
    <property type="entry name" value="T_Tr_GTP-bd_dom"/>
</dbReference>
<dbReference type="GO" id="GO:0045727">
    <property type="term" value="P:positive regulation of translation"/>
    <property type="evidence" value="ECO:0007669"/>
    <property type="project" value="UniProtKB-UniRule"/>
</dbReference>
<evidence type="ECO:0000256" key="7">
    <source>
        <dbReference type="ARBA" id="ARBA00023136"/>
    </source>
</evidence>
<dbReference type="InterPro" id="IPR006297">
    <property type="entry name" value="EF-4"/>
</dbReference>
<reference evidence="14 15" key="1">
    <citation type="journal article" date="2015" name="Nature">
        <title>rRNA introns, odd ribosomes, and small enigmatic genomes across a large radiation of phyla.</title>
        <authorList>
            <person name="Brown C.T."/>
            <person name="Hug L.A."/>
            <person name="Thomas B.C."/>
            <person name="Sharon I."/>
            <person name="Castelle C.J."/>
            <person name="Singh A."/>
            <person name="Wilkins M.J."/>
            <person name="Williams K.H."/>
            <person name="Banfield J.F."/>
        </authorList>
    </citation>
    <scope>NUCLEOTIDE SEQUENCE [LARGE SCALE GENOMIC DNA]</scope>
</reference>
<dbReference type="InterPro" id="IPR027417">
    <property type="entry name" value="P-loop_NTPase"/>
</dbReference>
<accession>A0A0G0W4E3</accession>
<dbReference type="NCBIfam" id="TIGR01393">
    <property type="entry name" value="lepA"/>
    <property type="match status" value="1"/>
</dbReference>
<evidence type="ECO:0000313" key="15">
    <source>
        <dbReference type="Proteomes" id="UP000034544"/>
    </source>
</evidence>
<proteinExistence type="inferred from homology"/>
<keyword evidence="6 12" id="KW-0342">GTP-binding</keyword>
<evidence type="ECO:0000256" key="4">
    <source>
        <dbReference type="ARBA" id="ARBA00022801"/>
    </source>
</evidence>
<dbReference type="InterPro" id="IPR031157">
    <property type="entry name" value="G_TR_CS"/>
</dbReference>
<dbReference type="SUPFAM" id="SSF54980">
    <property type="entry name" value="EF-G C-terminal domain-like"/>
    <property type="match status" value="2"/>
</dbReference>
<dbReference type="PATRIC" id="fig|1619131.3.peg.460"/>
<dbReference type="PRINTS" id="PR00315">
    <property type="entry name" value="ELONGATNFCT"/>
</dbReference>
<dbReference type="GO" id="GO:0003924">
    <property type="term" value="F:GTPase activity"/>
    <property type="evidence" value="ECO:0007669"/>
    <property type="project" value="UniProtKB-UniRule"/>
</dbReference>
<evidence type="ECO:0000256" key="2">
    <source>
        <dbReference type="ARBA" id="ARBA00022475"/>
    </source>
</evidence>
<dbReference type="Pfam" id="PF00009">
    <property type="entry name" value="GTP_EFTU"/>
    <property type="match status" value="1"/>
</dbReference>
<dbReference type="GO" id="GO:0005886">
    <property type="term" value="C:plasma membrane"/>
    <property type="evidence" value="ECO:0007669"/>
    <property type="project" value="UniProtKB-SubCell"/>
</dbReference>
<dbReference type="SMART" id="SM00838">
    <property type="entry name" value="EFG_C"/>
    <property type="match status" value="1"/>
</dbReference>
<dbReference type="SUPFAM" id="SSF50447">
    <property type="entry name" value="Translation proteins"/>
    <property type="match status" value="1"/>
</dbReference>
<dbReference type="InterPro" id="IPR035654">
    <property type="entry name" value="LepA_IV"/>
</dbReference>
<dbReference type="PROSITE" id="PS00301">
    <property type="entry name" value="G_TR_1"/>
    <property type="match status" value="1"/>
</dbReference>
<dbReference type="HAMAP" id="MF_00071">
    <property type="entry name" value="LepA"/>
    <property type="match status" value="1"/>
</dbReference>
<dbReference type="InterPro" id="IPR005225">
    <property type="entry name" value="Small_GTP-bd"/>
</dbReference>
<evidence type="ECO:0000313" key="14">
    <source>
        <dbReference type="EMBL" id="KKS06892.1"/>
    </source>
</evidence>
<dbReference type="GO" id="GO:0005525">
    <property type="term" value="F:GTP binding"/>
    <property type="evidence" value="ECO:0007669"/>
    <property type="project" value="UniProtKB-UniRule"/>
</dbReference>
<evidence type="ECO:0000256" key="1">
    <source>
        <dbReference type="ARBA" id="ARBA00005454"/>
    </source>
</evidence>
<dbReference type="InterPro" id="IPR009000">
    <property type="entry name" value="Transl_B-barrel_sf"/>
</dbReference>
<dbReference type="NCBIfam" id="TIGR00231">
    <property type="entry name" value="small_GTP"/>
    <property type="match status" value="1"/>
</dbReference>
<keyword evidence="5 12" id="KW-0648">Protein biosynthesis</keyword>
<comment type="caution">
    <text evidence="14">The sequence shown here is derived from an EMBL/GenBank/DDBJ whole genome shotgun (WGS) entry which is preliminary data.</text>
</comment>
<dbReference type="PANTHER" id="PTHR43512:SF4">
    <property type="entry name" value="TRANSLATION FACTOR GUF1 HOMOLOG, CHLOROPLASTIC"/>
    <property type="match status" value="1"/>
</dbReference>
<comment type="similarity">
    <text evidence="10">Belongs to the GTP-binding elongation factor family. LepA subfamily.</text>
</comment>
<evidence type="ECO:0000256" key="11">
    <source>
        <dbReference type="ARBA" id="ARBA00066744"/>
    </source>
</evidence>
<evidence type="ECO:0000256" key="12">
    <source>
        <dbReference type="HAMAP-Rule" id="MF_00071"/>
    </source>
</evidence>
<dbReference type="Gene3D" id="3.30.70.870">
    <property type="entry name" value="Elongation Factor G (Translational Gtpase), domain 3"/>
    <property type="match status" value="1"/>
</dbReference>
<dbReference type="InterPro" id="IPR035647">
    <property type="entry name" value="EFG_III/V"/>
</dbReference>
<dbReference type="GO" id="GO:0003746">
    <property type="term" value="F:translation elongation factor activity"/>
    <property type="evidence" value="ECO:0007669"/>
    <property type="project" value="UniProtKB-UniRule"/>
</dbReference>
<evidence type="ECO:0000256" key="5">
    <source>
        <dbReference type="ARBA" id="ARBA00022917"/>
    </source>
</evidence>
<dbReference type="FunFam" id="3.30.70.2570:FF:000001">
    <property type="entry name" value="Translation factor GUF1, mitochondrial"/>
    <property type="match status" value="1"/>
</dbReference>
<dbReference type="InterPro" id="IPR000640">
    <property type="entry name" value="EFG_V-like"/>
</dbReference>
<keyword evidence="2 12" id="KW-1003">Cell membrane</keyword>
<dbReference type="InterPro" id="IPR013842">
    <property type="entry name" value="LepA_CTD"/>
</dbReference>
<dbReference type="EC" id="3.6.5.n1" evidence="11 12"/>
<dbReference type="Gene3D" id="3.30.70.240">
    <property type="match status" value="1"/>
</dbReference>